<comment type="caution">
    <text evidence="3">The sequence shown here is derived from an EMBL/GenBank/DDBJ whole genome shotgun (WGS) entry which is preliminary data.</text>
</comment>
<dbReference type="InterPro" id="IPR050268">
    <property type="entry name" value="NADH-dep_flavin_reductase"/>
</dbReference>
<dbReference type="PANTHER" id="PTHR30466:SF1">
    <property type="entry name" value="FMN REDUCTASE (NADH) RUTF"/>
    <property type="match status" value="1"/>
</dbReference>
<dbReference type="SUPFAM" id="SSF50475">
    <property type="entry name" value="FMN-binding split barrel"/>
    <property type="match status" value="1"/>
</dbReference>
<dbReference type="Pfam" id="PF01613">
    <property type="entry name" value="Flavin_Reduct"/>
    <property type="match status" value="1"/>
</dbReference>
<evidence type="ECO:0000313" key="4">
    <source>
        <dbReference type="Proteomes" id="UP001234354"/>
    </source>
</evidence>
<dbReference type="Gene3D" id="2.30.110.10">
    <property type="entry name" value="Electron Transport, Fmn-binding Protein, Chain A"/>
    <property type="match status" value="1"/>
</dbReference>
<gene>
    <name evidence="3" type="ORF">QE383_000047</name>
</gene>
<dbReference type="AlphaFoldDB" id="A0AAW8G9K4"/>
<name>A0AAW8G9K4_9GAMM</name>
<accession>A0AAW8G9K4</accession>
<dbReference type="InterPro" id="IPR002563">
    <property type="entry name" value="Flavin_Rdtase-like_dom"/>
</dbReference>
<reference evidence="3" key="1">
    <citation type="submission" date="2023-07" db="EMBL/GenBank/DDBJ databases">
        <title>Functional and genomic diversity of the sorghum phyllosphere microbiome.</title>
        <authorList>
            <person name="Shade A."/>
        </authorList>
    </citation>
    <scope>NUCLEOTIDE SEQUENCE</scope>
    <source>
        <strain evidence="3">SORGH_AS_0908</strain>
    </source>
</reference>
<dbReference type="Proteomes" id="UP001234354">
    <property type="component" value="Unassembled WGS sequence"/>
</dbReference>
<dbReference type="SMART" id="SM00903">
    <property type="entry name" value="Flavin_Reduct"/>
    <property type="match status" value="1"/>
</dbReference>
<dbReference type="GO" id="GO:0006208">
    <property type="term" value="P:pyrimidine nucleobase catabolic process"/>
    <property type="evidence" value="ECO:0007669"/>
    <property type="project" value="TreeGrafter"/>
</dbReference>
<proteinExistence type="predicted"/>
<sequence>MDGIDTMTAERFRHALSRLGAAVNVITTAGPAGRHGMTASAVCSVTDSPPTVLVCMNRRSGSHQRFRDNGNLCVNVLAGHHQALSTRFATPADAAARFDHDRWTELVTGAPVLADASAALDCRISQISDVGTHSVFFCEVVCVAMAAQAGGLVWFDRAYHALGAG</sequence>
<evidence type="ECO:0000313" key="3">
    <source>
        <dbReference type="EMBL" id="MDQ1117739.1"/>
    </source>
</evidence>
<evidence type="ECO:0000259" key="2">
    <source>
        <dbReference type="SMART" id="SM00903"/>
    </source>
</evidence>
<evidence type="ECO:0000256" key="1">
    <source>
        <dbReference type="ARBA" id="ARBA00023002"/>
    </source>
</evidence>
<feature type="domain" description="Flavin reductase like" evidence="2">
    <location>
        <begin position="16"/>
        <end position="161"/>
    </location>
</feature>
<dbReference type="EC" id="1.5.1.-" evidence="3"/>
<dbReference type="PANTHER" id="PTHR30466">
    <property type="entry name" value="FLAVIN REDUCTASE"/>
    <property type="match status" value="1"/>
</dbReference>
<dbReference type="EMBL" id="JAUTBB010000001">
    <property type="protein sequence ID" value="MDQ1117739.1"/>
    <property type="molecule type" value="Genomic_DNA"/>
</dbReference>
<dbReference type="InterPro" id="IPR012349">
    <property type="entry name" value="Split_barrel_FMN-bd"/>
</dbReference>
<dbReference type="GO" id="GO:0010181">
    <property type="term" value="F:FMN binding"/>
    <property type="evidence" value="ECO:0007669"/>
    <property type="project" value="InterPro"/>
</dbReference>
<keyword evidence="1 3" id="KW-0560">Oxidoreductase</keyword>
<dbReference type="GO" id="GO:0042602">
    <property type="term" value="F:riboflavin reductase (NADPH) activity"/>
    <property type="evidence" value="ECO:0007669"/>
    <property type="project" value="TreeGrafter"/>
</dbReference>
<organism evidence="3 4">
    <name type="scientific">Pseudoxanthomonas winnipegensis</name>
    <dbReference type="NCBI Taxonomy" id="2480810"/>
    <lineage>
        <taxon>Bacteria</taxon>
        <taxon>Pseudomonadati</taxon>
        <taxon>Pseudomonadota</taxon>
        <taxon>Gammaproteobacteria</taxon>
        <taxon>Lysobacterales</taxon>
        <taxon>Lysobacteraceae</taxon>
        <taxon>Pseudoxanthomonas</taxon>
    </lineage>
</organism>
<dbReference type="RefSeq" id="WP_205956213.1">
    <property type="nucleotide sequence ID" value="NZ_JAUTBB010000001.1"/>
</dbReference>
<protein>
    <submittedName>
        <fullName evidence="3">Flavin reductase</fullName>
        <ecNumber evidence="3">1.5.1.-</ecNumber>
    </submittedName>
</protein>